<dbReference type="Proteomes" id="UP000178129">
    <property type="component" value="Unassembled WGS sequence"/>
</dbReference>
<keyword evidence="2" id="KW-1185">Reference proteome</keyword>
<accession>A0A1E1LBV2</accession>
<dbReference type="EMBL" id="FJUW01000045">
    <property type="protein sequence ID" value="CZT08031.1"/>
    <property type="molecule type" value="Genomic_DNA"/>
</dbReference>
<gene>
    <name evidence="1" type="ORF">RCO7_14953</name>
</gene>
<dbReference type="InParanoid" id="A0A1E1LBV2"/>
<protein>
    <submittedName>
        <fullName evidence="1">Uncharacterized protein</fullName>
    </submittedName>
</protein>
<evidence type="ECO:0000313" key="2">
    <source>
        <dbReference type="Proteomes" id="UP000178129"/>
    </source>
</evidence>
<reference evidence="2" key="1">
    <citation type="submission" date="2016-03" db="EMBL/GenBank/DDBJ databases">
        <authorList>
            <person name="Ploux O."/>
        </authorList>
    </citation>
    <scope>NUCLEOTIDE SEQUENCE [LARGE SCALE GENOMIC DNA]</scope>
    <source>
        <strain evidence="2">UK7</strain>
    </source>
</reference>
<evidence type="ECO:0000313" key="1">
    <source>
        <dbReference type="EMBL" id="CZT08031.1"/>
    </source>
</evidence>
<proteinExistence type="predicted"/>
<name>A0A1E1LBV2_9HELO</name>
<organism evidence="1 2">
    <name type="scientific">Rhynchosporium graminicola</name>
    <dbReference type="NCBI Taxonomy" id="2792576"/>
    <lineage>
        <taxon>Eukaryota</taxon>
        <taxon>Fungi</taxon>
        <taxon>Dikarya</taxon>
        <taxon>Ascomycota</taxon>
        <taxon>Pezizomycotina</taxon>
        <taxon>Leotiomycetes</taxon>
        <taxon>Helotiales</taxon>
        <taxon>Ploettnerulaceae</taxon>
        <taxon>Rhynchosporium</taxon>
    </lineage>
</organism>
<comment type="caution">
    <text evidence="1">The sequence shown here is derived from an EMBL/GenBank/DDBJ whole genome shotgun (WGS) entry which is preliminary data.</text>
</comment>
<sequence>MRSPGSAILCGAAANKQDPLPLENTVNGVAIPAWLRVFLPESTGWQGEMKHPHLRRSKPKS</sequence>
<dbReference type="AlphaFoldDB" id="A0A1E1LBV2"/>